<evidence type="ECO:0000313" key="2">
    <source>
        <dbReference type="EMBL" id="KIW59994.1"/>
    </source>
</evidence>
<keyword evidence="3" id="KW-1185">Reference proteome</keyword>
<gene>
    <name evidence="2" type="ORF">PV05_00250</name>
</gene>
<proteinExistence type="predicted"/>
<accession>A0A0D2FIP3</accession>
<evidence type="ECO:0000313" key="3">
    <source>
        <dbReference type="Proteomes" id="UP000054342"/>
    </source>
</evidence>
<protein>
    <submittedName>
        <fullName evidence="2">Uncharacterized protein</fullName>
    </submittedName>
</protein>
<evidence type="ECO:0000256" key="1">
    <source>
        <dbReference type="SAM" id="Phobius"/>
    </source>
</evidence>
<keyword evidence="1" id="KW-1133">Transmembrane helix</keyword>
<dbReference type="STRING" id="348802.A0A0D2FIP3"/>
<dbReference type="GeneID" id="25322158"/>
<sequence>MAGVGAVACSLTFTVLSVLLGGLRLFTRAYIVGALLIDDLLLGFAILASIALTTLIVFRTAEYLL</sequence>
<dbReference type="RefSeq" id="XP_013320578.1">
    <property type="nucleotide sequence ID" value="XM_013465124.1"/>
</dbReference>
<keyword evidence="1" id="KW-0812">Transmembrane</keyword>
<name>A0A0D2FIP3_9EURO</name>
<reference evidence="2 3" key="1">
    <citation type="submission" date="2015-01" db="EMBL/GenBank/DDBJ databases">
        <title>The Genome Sequence of Exophiala xenobiotica CBS118157.</title>
        <authorList>
            <consortium name="The Broad Institute Genomics Platform"/>
            <person name="Cuomo C."/>
            <person name="de Hoog S."/>
            <person name="Gorbushina A."/>
            <person name="Stielow B."/>
            <person name="Teixiera M."/>
            <person name="Abouelleil A."/>
            <person name="Chapman S.B."/>
            <person name="Priest M."/>
            <person name="Young S.K."/>
            <person name="Wortman J."/>
            <person name="Nusbaum C."/>
            <person name="Birren B."/>
        </authorList>
    </citation>
    <scope>NUCLEOTIDE SEQUENCE [LARGE SCALE GENOMIC DNA]</scope>
    <source>
        <strain evidence="2 3">CBS 118157</strain>
    </source>
</reference>
<keyword evidence="1" id="KW-0472">Membrane</keyword>
<dbReference type="HOGENOM" id="CLU_2849707_0_0_1"/>
<feature type="transmembrane region" description="Helical" evidence="1">
    <location>
        <begin position="41"/>
        <end position="61"/>
    </location>
</feature>
<dbReference type="Proteomes" id="UP000054342">
    <property type="component" value="Unassembled WGS sequence"/>
</dbReference>
<organism evidence="2 3">
    <name type="scientific">Exophiala xenobiotica</name>
    <dbReference type="NCBI Taxonomy" id="348802"/>
    <lineage>
        <taxon>Eukaryota</taxon>
        <taxon>Fungi</taxon>
        <taxon>Dikarya</taxon>
        <taxon>Ascomycota</taxon>
        <taxon>Pezizomycotina</taxon>
        <taxon>Eurotiomycetes</taxon>
        <taxon>Chaetothyriomycetidae</taxon>
        <taxon>Chaetothyriales</taxon>
        <taxon>Herpotrichiellaceae</taxon>
        <taxon>Exophiala</taxon>
    </lineage>
</organism>
<dbReference type="AlphaFoldDB" id="A0A0D2FIP3"/>
<dbReference type="EMBL" id="KN847317">
    <property type="protein sequence ID" value="KIW59994.1"/>
    <property type="molecule type" value="Genomic_DNA"/>
</dbReference>